<evidence type="ECO:0000313" key="3">
    <source>
        <dbReference type="Proteomes" id="UP000326344"/>
    </source>
</evidence>
<proteinExistence type="predicted"/>
<feature type="domain" description="BioF2-like acetyltransferase" evidence="1">
    <location>
        <begin position="181"/>
        <end position="292"/>
    </location>
</feature>
<dbReference type="Proteomes" id="UP000326344">
    <property type="component" value="Unassembled WGS sequence"/>
</dbReference>
<protein>
    <recommendedName>
        <fullName evidence="1">BioF2-like acetyltransferase domain-containing protein</fullName>
    </recommendedName>
</protein>
<reference evidence="2 3" key="1">
    <citation type="submission" date="2019-09" db="EMBL/GenBank/DDBJ databases">
        <title>Genome Sequence of Larkinella sp MA1.</title>
        <authorList>
            <person name="Srinivasan S."/>
        </authorList>
    </citation>
    <scope>NUCLEOTIDE SEQUENCE [LARGE SCALE GENOMIC DNA]</scope>
    <source>
        <strain evidence="2 3">MA1</strain>
    </source>
</reference>
<evidence type="ECO:0000313" key="2">
    <source>
        <dbReference type="EMBL" id="KAA9345399.1"/>
    </source>
</evidence>
<gene>
    <name evidence="2" type="ORF">F0P93_29505</name>
</gene>
<keyword evidence="3" id="KW-1185">Reference proteome</keyword>
<accession>A0A5N1J982</accession>
<organism evidence="2 3">
    <name type="scientific">Larkinella humicola</name>
    <dbReference type="NCBI Taxonomy" id="2607654"/>
    <lineage>
        <taxon>Bacteria</taxon>
        <taxon>Pseudomonadati</taxon>
        <taxon>Bacteroidota</taxon>
        <taxon>Cytophagia</taxon>
        <taxon>Cytophagales</taxon>
        <taxon>Spirosomataceae</taxon>
        <taxon>Larkinella</taxon>
    </lineage>
</organism>
<dbReference type="Gene3D" id="3.40.630.30">
    <property type="match status" value="1"/>
</dbReference>
<dbReference type="SUPFAM" id="SSF55729">
    <property type="entry name" value="Acyl-CoA N-acyltransferases (Nat)"/>
    <property type="match status" value="1"/>
</dbReference>
<name>A0A5N1J982_9BACT</name>
<dbReference type="EMBL" id="VTWS01000012">
    <property type="protein sequence ID" value="KAA9345399.1"/>
    <property type="molecule type" value="Genomic_DNA"/>
</dbReference>
<evidence type="ECO:0000259" key="1">
    <source>
        <dbReference type="Pfam" id="PF13480"/>
    </source>
</evidence>
<dbReference type="AlphaFoldDB" id="A0A5N1J982"/>
<dbReference type="InterPro" id="IPR016181">
    <property type="entry name" value="Acyl_CoA_acyltransferase"/>
</dbReference>
<comment type="caution">
    <text evidence="2">The sequence shown here is derived from an EMBL/GenBank/DDBJ whole genome shotgun (WGS) entry which is preliminary data.</text>
</comment>
<dbReference type="Pfam" id="PF13480">
    <property type="entry name" value="Acetyltransf_6"/>
    <property type="match status" value="1"/>
</dbReference>
<dbReference type="RefSeq" id="WP_150881397.1">
    <property type="nucleotide sequence ID" value="NZ_VTWS01000012.1"/>
</dbReference>
<dbReference type="InterPro" id="IPR038740">
    <property type="entry name" value="BioF2-like_GNAT_dom"/>
</dbReference>
<sequence>MAAANASLPMTVRYLDRADLDAVRWDDCVAESSQRLIYAFSWYLDALTTGVGAPQWGGIVAERGGQYVAVMPVVYKKKYGIRYAYQPDYCQQLGIFSRAGIDLASWSSKFFDQLNRSFRWVVSYRFNEKNENELRFPTGFSVIERINHVLPLNKPYEEIYRHYATDRKTNLNRARNVGWVVEEKPDMRLLIQLHREHNEEKAVGGIQLDLTIYDRFMKAVDQLKYRGMTRIWLARKEGEKNAEAGGLFVLDRDRISYLFNGASQTGRKQQARLWMINQLIEEFAGQPVEFDFESPAVGAESVKAYYQSFGAESRPYTEITYDHLPWFIACARALVRRVSGWKTALEGAVRRGFTA</sequence>